<dbReference type="Gene3D" id="3.40.50.10190">
    <property type="entry name" value="BRCT domain"/>
    <property type="match status" value="1"/>
</dbReference>
<dbReference type="Gene3D" id="1.10.10.60">
    <property type="entry name" value="Homeodomain-like"/>
    <property type="match status" value="1"/>
</dbReference>
<feature type="compositionally biased region" description="Basic and acidic residues" evidence="9">
    <location>
        <begin position="447"/>
        <end position="456"/>
    </location>
</feature>
<feature type="region of interest" description="Disordered" evidence="9">
    <location>
        <begin position="736"/>
        <end position="780"/>
    </location>
</feature>
<feature type="region of interest" description="Disordered" evidence="9">
    <location>
        <begin position="213"/>
        <end position="236"/>
    </location>
</feature>
<proteinExistence type="inferred from homology"/>
<evidence type="ECO:0000256" key="5">
    <source>
        <dbReference type="ARBA" id="ARBA00023159"/>
    </source>
</evidence>
<name>A0ABR1YNJ3_9PEZI</name>
<feature type="compositionally biased region" description="Basic and acidic residues" evidence="9">
    <location>
        <begin position="563"/>
        <end position="598"/>
    </location>
</feature>
<accession>A0ABR1YNJ3</accession>
<feature type="compositionally biased region" description="Polar residues" evidence="9">
    <location>
        <begin position="765"/>
        <end position="780"/>
    </location>
</feature>
<feature type="domain" description="TERF2-interacting telomeric protein 1 Myb" evidence="10">
    <location>
        <begin position="123"/>
        <end position="178"/>
    </location>
</feature>
<dbReference type="Pfam" id="PF16589">
    <property type="entry name" value="BRCT_2"/>
    <property type="match status" value="1"/>
</dbReference>
<evidence type="ECO:0000256" key="3">
    <source>
        <dbReference type="ARBA" id="ARBA00022895"/>
    </source>
</evidence>
<dbReference type="SUPFAM" id="SSF46689">
    <property type="entry name" value="Homeodomain-like"/>
    <property type="match status" value="1"/>
</dbReference>
<dbReference type="InterPro" id="IPR009057">
    <property type="entry name" value="Homeodomain-like_sf"/>
</dbReference>
<comment type="function">
    <text evidence="8">Involved in the regulation of telomere length, clustering and has a specific role in telomere position effect (TPE).</text>
</comment>
<feature type="region of interest" description="Disordered" evidence="9">
    <location>
        <begin position="175"/>
        <end position="201"/>
    </location>
</feature>
<sequence>MIVIQDVSKEPPPGLKGDLFAGQTFWIAQRVPNRPDLVKLVKYNGGTLEQVESRAKYRIVDRTRDGLPPGAISHRYILDSVDNCELEDVETHRCGPRAGSATEAGSSKNASSTHAPRHGRLPFSAQDDRDLYCHMRQYEKKGAHMKGNEIYKDHAKLFPRHSFHSYRDRYLKHLSQKRPAGLPVPTPSPEPRPDSDSARKPSGKLLATFAKKSQNSTSRLKKLSFGGTPRGTPPVIDRQCPDLPALVDQFTADDFHTLTGSREWIEKATAADYSNGWDRLEGDSTRPKRTAEQWKTFWENCVRPVCQEVGEEKTNLQIYDEVWDRWKKKFGSDAEARKWVDHFRREIAPKLREQPKAQSPEAEPSSPTQQREEPLVNGHSKDLDTAEHVTSPAKEPQDQNGNLGLDGNFSSPIRSSWGKHPRENDSEAENHDETPPSKRVRINDNTGEDKKIHDSIEFSPTKKLASSPLGMRKVIQVGSDRSSSTSSDELFVRNHNKGKAPVFGDLFDDEEEDEVQEHEGKGKAPVFPGLSEDEEEDEVQEHVGRGKAPVFQDLFEDEEEDELHEHEENEQDKAQEHEQDHDKARDREDQDDQVRDEIGTQENVEGEAQEHERDQNDQVHEENEVRENVEDEAQEHEWNEWARKILGGLDEQHFYEMLEFLRTAPSAPPEPVGTSPIDAAVMHAVHVFKNGDPDVEEWERFNDVFFGKIQELVPHGDEDEVQDYRDEDGEQQAPEYVNTNGHLEHEPTLVRESSPPRDPTPQPLSPSQHNPSLDTTSNFTDSYVHIDDDAFDDPTDLNSGADTEAYIASCMNRPDAFEEYEVVIALRATCAYSTKFADRVLDWMRENSSARSKGKARRGRRSSIGPHERFLPVMPGVWTNEDDRALLGEADEEEMQRIERKHGSVRCEQRRLFLSAEVWDRDD</sequence>
<dbReference type="InterPro" id="IPR001357">
    <property type="entry name" value="BRCT_dom"/>
</dbReference>
<feature type="compositionally biased region" description="Low complexity" evidence="9">
    <location>
        <begin position="479"/>
        <end position="488"/>
    </location>
</feature>
<keyword evidence="14" id="KW-1185">Reference proteome</keyword>
<keyword evidence="5" id="KW-0010">Activator</keyword>
<feature type="compositionally biased region" description="Basic and acidic residues" evidence="9">
    <location>
        <begin position="370"/>
        <end position="387"/>
    </location>
</feature>
<keyword evidence="3 8" id="KW-0779">Telomere</keyword>
<reference evidence="13 14" key="1">
    <citation type="submission" date="2024-04" db="EMBL/GenBank/DDBJ databases">
        <title>Phyllosticta paracitricarpa is synonymous to the EU quarantine fungus P. citricarpa based on phylogenomic analyses.</title>
        <authorList>
            <consortium name="Lawrence Berkeley National Laboratory"/>
            <person name="Van Ingen-Buijs V.A."/>
            <person name="Van Westerhoven A.C."/>
            <person name="Haridas S."/>
            <person name="Skiadas P."/>
            <person name="Martin F."/>
            <person name="Groenewald J.Z."/>
            <person name="Crous P.W."/>
            <person name="Seidl M.F."/>
        </authorList>
    </citation>
    <scope>NUCLEOTIDE SEQUENCE [LARGE SCALE GENOMIC DNA]</scope>
    <source>
        <strain evidence="13 14">CBS 123374</strain>
    </source>
</reference>
<feature type="compositionally biased region" description="Acidic residues" evidence="9">
    <location>
        <begin position="506"/>
        <end position="516"/>
    </location>
</feature>
<feature type="compositionally biased region" description="Polar residues" evidence="9">
    <location>
        <begin position="103"/>
        <end position="114"/>
    </location>
</feature>
<keyword evidence="4" id="KW-0805">Transcription regulation</keyword>
<evidence type="ECO:0000313" key="13">
    <source>
        <dbReference type="EMBL" id="KAK8234060.1"/>
    </source>
</evidence>
<dbReference type="Proteomes" id="UP001492380">
    <property type="component" value="Unassembled WGS sequence"/>
</dbReference>
<dbReference type="InterPro" id="IPR036420">
    <property type="entry name" value="BRCT_dom_sf"/>
</dbReference>
<feature type="region of interest" description="Disordered" evidence="9">
    <location>
        <begin position="847"/>
        <end position="867"/>
    </location>
</feature>
<feature type="domain" description="TRF2-interacting telomeric protein/Rap1 C-terminal" evidence="11">
    <location>
        <begin position="818"/>
        <end position="914"/>
    </location>
</feature>
<dbReference type="PANTHER" id="PTHR16466">
    <property type="entry name" value="TELOMERE REPEAT-BINDING FACTOR 2-INTERACTING PROTEIN 1"/>
    <property type="match status" value="1"/>
</dbReference>
<comment type="subunit">
    <text evidence="8">Homodimer.</text>
</comment>
<protein>
    <recommendedName>
        <fullName evidence="8">DNA-binding protein RAP1</fullName>
    </recommendedName>
</protein>
<keyword evidence="6" id="KW-0804">Transcription</keyword>
<dbReference type="Gene3D" id="1.10.10.2170">
    <property type="match status" value="1"/>
</dbReference>
<dbReference type="PANTHER" id="PTHR16466:SF6">
    <property type="entry name" value="TELOMERIC REPEAT-BINDING FACTOR 2-INTERACTING PROTEIN 1"/>
    <property type="match status" value="1"/>
</dbReference>
<comment type="similarity">
    <text evidence="1 8">Belongs to the RAP1 family.</text>
</comment>
<evidence type="ECO:0000256" key="4">
    <source>
        <dbReference type="ARBA" id="ARBA00023015"/>
    </source>
</evidence>
<dbReference type="InterPro" id="IPR015010">
    <property type="entry name" value="TERF2IP_Myb"/>
</dbReference>
<evidence type="ECO:0000259" key="12">
    <source>
        <dbReference type="Pfam" id="PF16589"/>
    </source>
</evidence>
<feature type="compositionally biased region" description="Basic residues" evidence="9">
    <location>
        <begin position="852"/>
        <end position="861"/>
    </location>
</feature>
<evidence type="ECO:0000313" key="14">
    <source>
        <dbReference type="Proteomes" id="UP001492380"/>
    </source>
</evidence>
<evidence type="ECO:0000259" key="11">
    <source>
        <dbReference type="Pfam" id="PF11626"/>
    </source>
</evidence>
<feature type="compositionally biased region" description="Basic and acidic residues" evidence="9">
    <location>
        <begin position="420"/>
        <end position="436"/>
    </location>
</feature>
<keyword evidence="7 8" id="KW-0539">Nucleus</keyword>
<dbReference type="InterPro" id="IPR039595">
    <property type="entry name" value="TE2IP/Rap1"/>
</dbReference>
<gene>
    <name evidence="13" type="ORF">HDK90DRAFT_488470</name>
</gene>
<evidence type="ECO:0000256" key="8">
    <source>
        <dbReference type="RuleBase" id="RU367107"/>
    </source>
</evidence>
<feature type="compositionally biased region" description="Polar residues" evidence="9">
    <location>
        <begin position="398"/>
        <end position="414"/>
    </location>
</feature>
<feature type="region of interest" description="Disordered" evidence="9">
    <location>
        <begin position="350"/>
        <end position="636"/>
    </location>
</feature>
<organism evidence="13 14">
    <name type="scientific">Phyllosticta capitalensis</name>
    <dbReference type="NCBI Taxonomy" id="121624"/>
    <lineage>
        <taxon>Eukaryota</taxon>
        <taxon>Fungi</taxon>
        <taxon>Dikarya</taxon>
        <taxon>Ascomycota</taxon>
        <taxon>Pezizomycotina</taxon>
        <taxon>Dothideomycetes</taxon>
        <taxon>Dothideomycetes incertae sedis</taxon>
        <taxon>Botryosphaeriales</taxon>
        <taxon>Phyllostictaceae</taxon>
        <taxon>Phyllosticta</taxon>
    </lineage>
</organism>
<dbReference type="Pfam" id="PF11626">
    <property type="entry name" value="Rap1_C"/>
    <property type="match status" value="1"/>
</dbReference>
<comment type="subcellular location">
    <subcellularLocation>
        <location evidence="8">Nucleus</location>
    </subcellularLocation>
    <subcellularLocation>
        <location evidence="8">Chromosome</location>
        <location evidence="8">Telomere</location>
    </subcellularLocation>
</comment>
<evidence type="ECO:0000256" key="7">
    <source>
        <dbReference type="ARBA" id="ARBA00023242"/>
    </source>
</evidence>
<keyword evidence="2 8" id="KW-0158">Chromosome</keyword>
<dbReference type="CDD" id="cd11655">
    <property type="entry name" value="rap1_myb-like"/>
    <property type="match status" value="1"/>
</dbReference>
<feature type="domain" description="BRCT" evidence="12">
    <location>
        <begin position="18"/>
        <end position="91"/>
    </location>
</feature>
<dbReference type="EMBL" id="JBBWRZ010000006">
    <property type="protein sequence ID" value="KAK8234060.1"/>
    <property type="molecule type" value="Genomic_DNA"/>
</dbReference>
<dbReference type="InterPro" id="IPR021661">
    <property type="entry name" value="Rap1_C"/>
</dbReference>
<comment type="caution">
    <text evidence="13">The sequence shown here is derived from an EMBL/GenBank/DDBJ whole genome shotgun (WGS) entry which is preliminary data.</text>
</comment>
<evidence type="ECO:0000256" key="2">
    <source>
        <dbReference type="ARBA" id="ARBA00022454"/>
    </source>
</evidence>
<evidence type="ECO:0000256" key="1">
    <source>
        <dbReference type="ARBA" id="ARBA00010467"/>
    </source>
</evidence>
<evidence type="ECO:0000256" key="9">
    <source>
        <dbReference type="SAM" id="MobiDB-lite"/>
    </source>
</evidence>
<dbReference type="Pfam" id="PF08914">
    <property type="entry name" value="Myb_Rap1"/>
    <property type="match status" value="1"/>
</dbReference>
<evidence type="ECO:0000256" key="6">
    <source>
        <dbReference type="ARBA" id="ARBA00023163"/>
    </source>
</evidence>
<dbReference type="InterPro" id="IPR038104">
    <property type="entry name" value="Rap1_C_sf"/>
</dbReference>
<feature type="compositionally biased region" description="Basic and acidic residues" evidence="9">
    <location>
        <begin position="608"/>
        <end position="628"/>
    </location>
</feature>
<evidence type="ECO:0000259" key="10">
    <source>
        <dbReference type="Pfam" id="PF08914"/>
    </source>
</evidence>
<feature type="region of interest" description="Disordered" evidence="9">
    <location>
        <begin position="94"/>
        <end position="125"/>
    </location>
</feature>